<gene>
    <name evidence="1" type="ORF">FOPG_10839</name>
</gene>
<dbReference type="OrthoDB" id="3596450at2759"/>
<sequence>MRPKKPGVQTFRVYHSDLDNPGHSQDVTGISPAEWNLPPCLHRLALPLWTKYPEGVDGTSDHNISTYLIDASLSMACQESRSMMKRVFGTNETPGKNFVQSRTRYYFSGGATLYITIILQKDLIVLQFDDMINFNWDFLSGLFPNQRRFNLGIEYNQKWAIEPYEHDEDEDDDYSLAFHKLYQLAEESGVLSQKDSLKSAFYPPQLSTPFYANDRKFLKVNLEQGEGCLDYWQYLKPMHDGDYQKSSLYFADRLRQRVYDFAIRHYGDCHHFSCYSGLLWWDDL</sequence>
<dbReference type="AlphaFoldDB" id="X0HCK1"/>
<evidence type="ECO:0000313" key="1">
    <source>
        <dbReference type="EMBL" id="EXL74027.1"/>
    </source>
</evidence>
<dbReference type="HOGENOM" id="CLU_065839_0_0_1"/>
<reference evidence="1" key="2">
    <citation type="submission" date="2012-05" db="EMBL/GenBank/DDBJ databases">
        <title>The Genome Annotation of Fusarium oxysporum PHW808.</title>
        <authorList>
            <consortium name="The Broad Institute Genomics Platform"/>
            <person name="Ma L.-J."/>
            <person name="Corby-Kistler H."/>
            <person name="Broz K."/>
            <person name="Gale L.R."/>
            <person name="Jonkers W."/>
            <person name="O'Donnell K."/>
            <person name="Ploetz R."/>
            <person name="Steinberg C."/>
            <person name="Schwartz D.C."/>
            <person name="VanEtten H."/>
            <person name="Zhou S."/>
            <person name="Young S.K."/>
            <person name="Zeng Q."/>
            <person name="Gargeya S."/>
            <person name="Fitzgerald M."/>
            <person name="Abouelleil A."/>
            <person name="Alvarado L."/>
            <person name="Chapman S.B."/>
            <person name="Gainer-Dewar J."/>
            <person name="Goldberg J."/>
            <person name="Griggs A."/>
            <person name="Gujja S."/>
            <person name="Hansen M."/>
            <person name="Howarth C."/>
            <person name="Imamovic A."/>
            <person name="Ireland A."/>
            <person name="Larimer J."/>
            <person name="McCowan C."/>
            <person name="Murphy C."/>
            <person name="Pearson M."/>
            <person name="Poon T.W."/>
            <person name="Priest M."/>
            <person name="Roberts A."/>
            <person name="Saif S."/>
            <person name="Shea T."/>
            <person name="Sykes S."/>
            <person name="Wortman J."/>
            <person name="Nusbaum C."/>
            <person name="Birren B."/>
        </authorList>
    </citation>
    <scope>NUCLEOTIDE SEQUENCE</scope>
    <source>
        <strain evidence="1">54008</strain>
    </source>
</reference>
<protein>
    <submittedName>
        <fullName evidence="1">Uncharacterized protein</fullName>
    </submittedName>
</protein>
<organism evidence="1">
    <name type="scientific">Fusarium oxysporum f. sp. conglutinans race 2 54008</name>
    <dbReference type="NCBI Taxonomy" id="1089457"/>
    <lineage>
        <taxon>Eukaryota</taxon>
        <taxon>Fungi</taxon>
        <taxon>Dikarya</taxon>
        <taxon>Ascomycota</taxon>
        <taxon>Pezizomycotina</taxon>
        <taxon>Sordariomycetes</taxon>
        <taxon>Hypocreomycetidae</taxon>
        <taxon>Hypocreales</taxon>
        <taxon>Nectriaceae</taxon>
        <taxon>Fusarium</taxon>
        <taxon>Fusarium oxysporum species complex</taxon>
    </lineage>
</organism>
<reference evidence="1" key="1">
    <citation type="submission" date="2011-11" db="EMBL/GenBank/DDBJ databases">
        <title>The Genome Sequence of Fusarium oxysporum PHW808.</title>
        <authorList>
            <consortium name="The Broad Institute Genome Sequencing Platform"/>
            <person name="Ma L.-J."/>
            <person name="Gale L.R."/>
            <person name="Schwartz D.C."/>
            <person name="Zhou S."/>
            <person name="Corby-Kistler H."/>
            <person name="Young S.K."/>
            <person name="Zeng Q."/>
            <person name="Gargeya S."/>
            <person name="Fitzgerald M."/>
            <person name="Haas B."/>
            <person name="Abouelleil A."/>
            <person name="Alvarado L."/>
            <person name="Arachchi H.M."/>
            <person name="Berlin A."/>
            <person name="Brown A."/>
            <person name="Chapman S.B."/>
            <person name="Chen Z."/>
            <person name="Dunbar C."/>
            <person name="Freedman E."/>
            <person name="Gearin G."/>
            <person name="Goldberg J."/>
            <person name="Griggs A."/>
            <person name="Gujja S."/>
            <person name="Heiman D."/>
            <person name="Howarth C."/>
            <person name="Larson L."/>
            <person name="Lui A."/>
            <person name="MacDonald P.J.P."/>
            <person name="Montmayeur A."/>
            <person name="Murphy C."/>
            <person name="Neiman D."/>
            <person name="Pearson M."/>
            <person name="Priest M."/>
            <person name="Roberts A."/>
            <person name="Saif S."/>
            <person name="Shea T."/>
            <person name="Shenoy N."/>
            <person name="Sisk P."/>
            <person name="Stolte C."/>
            <person name="Sykes S."/>
            <person name="Wortman J."/>
            <person name="Nusbaum C."/>
            <person name="Birren B."/>
        </authorList>
    </citation>
    <scope>NUCLEOTIDE SEQUENCE [LARGE SCALE GENOMIC DNA]</scope>
    <source>
        <strain evidence="1">54008</strain>
    </source>
</reference>
<proteinExistence type="predicted"/>
<accession>X0HCK1</accession>
<dbReference type="EMBL" id="JH658870">
    <property type="protein sequence ID" value="EXL74027.1"/>
    <property type="molecule type" value="Genomic_DNA"/>
</dbReference>
<name>X0HCK1_FUSOX</name>
<dbReference type="Proteomes" id="UP000030676">
    <property type="component" value="Unassembled WGS sequence"/>
</dbReference>